<dbReference type="InterPro" id="IPR036047">
    <property type="entry name" value="F-box-like_dom_sf"/>
</dbReference>
<dbReference type="Pfam" id="PF12937">
    <property type="entry name" value="F-box-like"/>
    <property type="match status" value="1"/>
</dbReference>
<comment type="caution">
    <text evidence="3">The sequence shown here is derived from an EMBL/GenBank/DDBJ whole genome shotgun (WGS) entry which is preliminary data.</text>
</comment>
<dbReference type="InterPro" id="IPR001810">
    <property type="entry name" value="F-box_dom"/>
</dbReference>
<evidence type="ECO:0000259" key="2">
    <source>
        <dbReference type="PROSITE" id="PS50181"/>
    </source>
</evidence>
<keyword evidence="1" id="KW-0732">Signal</keyword>
<dbReference type="SUPFAM" id="SSF81383">
    <property type="entry name" value="F-box domain"/>
    <property type="match status" value="1"/>
</dbReference>
<dbReference type="AlphaFoldDB" id="A0A6G0ZQI1"/>
<dbReference type="Proteomes" id="UP000478052">
    <property type="component" value="Unassembled WGS sequence"/>
</dbReference>
<feature type="signal peptide" evidence="1">
    <location>
        <begin position="1"/>
        <end position="18"/>
    </location>
</feature>
<reference evidence="3 4" key="1">
    <citation type="submission" date="2019-08" db="EMBL/GenBank/DDBJ databases">
        <title>Whole genome of Aphis craccivora.</title>
        <authorList>
            <person name="Voronova N.V."/>
            <person name="Shulinski R.S."/>
            <person name="Bandarenka Y.V."/>
            <person name="Zhorov D.G."/>
            <person name="Warner D."/>
        </authorList>
    </citation>
    <scope>NUCLEOTIDE SEQUENCE [LARGE SCALE GENOMIC DNA]</scope>
    <source>
        <strain evidence="3">180601</strain>
        <tissue evidence="3">Whole Body</tissue>
    </source>
</reference>
<keyword evidence="4" id="KW-1185">Reference proteome</keyword>
<dbReference type="Gene3D" id="3.40.1000.30">
    <property type="match status" value="1"/>
</dbReference>
<proteinExistence type="predicted"/>
<sequence>MCLYLLFLLCSLEKNSLSSEFSSLLSNTLTSRGHERLFNIAFVFTVETGFIPISLEEQFNSTDSNIKLAKTIKSQPLNSFWYKNNENFHAELVMSNQLCHLIGVSINGSLIITLIHSNISKCINFEDDEIISSENIKNLFDLSLKYKNLVSVPVKCAIMEITIGQYPSLCGVPEELISYILTKLKPPDLYSLMLSCKKMYHIVINNQLIWKKCVIEEVDKLPGTPRLPNHISDWRLCYYELNRTIKCNRKVVERVRDY</sequence>
<dbReference type="OrthoDB" id="101791at2759"/>
<evidence type="ECO:0000313" key="4">
    <source>
        <dbReference type="Proteomes" id="UP000478052"/>
    </source>
</evidence>
<name>A0A6G0ZQI1_APHCR</name>
<dbReference type="PROSITE" id="PS50181">
    <property type="entry name" value="FBOX"/>
    <property type="match status" value="1"/>
</dbReference>
<gene>
    <name evidence="3" type="ORF">FWK35_00003109</name>
</gene>
<protein>
    <submittedName>
        <fullName evidence="3">F-box domain-containing protein</fullName>
    </submittedName>
</protein>
<accession>A0A6G0ZQI1</accession>
<evidence type="ECO:0000256" key="1">
    <source>
        <dbReference type="SAM" id="SignalP"/>
    </source>
</evidence>
<evidence type="ECO:0000313" key="3">
    <source>
        <dbReference type="EMBL" id="KAF0773858.1"/>
    </source>
</evidence>
<dbReference type="EMBL" id="VUJU01000025">
    <property type="protein sequence ID" value="KAF0773858.1"/>
    <property type="molecule type" value="Genomic_DNA"/>
</dbReference>
<organism evidence="3 4">
    <name type="scientific">Aphis craccivora</name>
    <name type="common">Cowpea aphid</name>
    <dbReference type="NCBI Taxonomy" id="307492"/>
    <lineage>
        <taxon>Eukaryota</taxon>
        <taxon>Metazoa</taxon>
        <taxon>Ecdysozoa</taxon>
        <taxon>Arthropoda</taxon>
        <taxon>Hexapoda</taxon>
        <taxon>Insecta</taxon>
        <taxon>Pterygota</taxon>
        <taxon>Neoptera</taxon>
        <taxon>Paraneoptera</taxon>
        <taxon>Hemiptera</taxon>
        <taxon>Sternorrhyncha</taxon>
        <taxon>Aphidomorpha</taxon>
        <taxon>Aphidoidea</taxon>
        <taxon>Aphididae</taxon>
        <taxon>Aphidini</taxon>
        <taxon>Aphis</taxon>
        <taxon>Aphis</taxon>
    </lineage>
</organism>
<feature type="chain" id="PRO_5026055172" evidence="1">
    <location>
        <begin position="19"/>
        <end position="258"/>
    </location>
</feature>
<dbReference type="Gene3D" id="1.20.1280.50">
    <property type="match status" value="1"/>
</dbReference>
<feature type="domain" description="F-box" evidence="2">
    <location>
        <begin position="166"/>
        <end position="213"/>
    </location>
</feature>